<evidence type="ECO:0000259" key="8">
    <source>
        <dbReference type="PROSITE" id="PS51722"/>
    </source>
</evidence>
<evidence type="ECO:0000313" key="10">
    <source>
        <dbReference type="Proteomes" id="UP001590951"/>
    </source>
</evidence>
<dbReference type="Proteomes" id="UP001590951">
    <property type="component" value="Unassembled WGS sequence"/>
</dbReference>
<dbReference type="InterPro" id="IPR000795">
    <property type="entry name" value="T_Tr_GTP-bd_dom"/>
</dbReference>
<comment type="caution">
    <text evidence="9">The sequence shown here is derived from an EMBL/GenBank/DDBJ whole genome shotgun (WGS) entry which is preliminary data.</text>
</comment>
<dbReference type="Gene3D" id="3.30.70.240">
    <property type="match status" value="1"/>
</dbReference>
<protein>
    <recommendedName>
        <fullName evidence="6">Ribosome-releasing factor 2, mitochondrial</fullName>
        <shortName evidence="6">RRF2mt</shortName>
    </recommendedName>
    <alternativeName>
        <fullName evidence="6">Elongation factor G 2, mitochondrial</fullName>
        <shortName evidence="6">EF-G2mt</shortName>
        <shortName evidence="6">mEF-G 2</shortName>
    </alternativeName>
</protein>
<dbReference type="Gene3D" id="3.40.50.300">
    <property type="entry name" value="P-loop containing nucleotide triphosphate hydrolases"/>
    <property type="match status" value="1"/>
</dbReference>
<evidence type="ECO:0000256" key="6">
    <source>
        <dbReference type="HAMAP-Rule" id="MF_03059"/>
    </source>
</evidence>
<dbReference type="InterPro" id="IPR000640">
    <property type="entry name" value="EFG_V-like"/>
</dbReference>
<comment type="function">
    <text evidence="5">Catalyzes the GTP-dependent ribosomal translocation step during translation elongation. During this step, the ribosome changes from the pre-translocational (PRE) to the post-translocational (POST) state as the newly formed A-site-bound peptidyl-tRNA and P-site-bound deacylated tRNA move to the P and E sites, respectively. Catalyzes the coordinated movement of the two tRNA molecules, the mRNA and conformational changes in the ribosome.</text>
</comment>
<name>A0ABR4BCP0_9LECA</name>
<dbReference type="Pfam" id="PF00679">
    <property type="entry name" value="EFG_C"/>
    <property type="match status" value="1"/>
</dbReference>
<dbReference type="PRINTS" id="PR00315">
    <property type="entry name" value="ELONGATNFCT"/>
</dbReference>
<keyword evidence="2 6" id="KW-0648">Protein biosynthesis</keyword>
<dbReference type="SUPFAM" id="SSF52540">
    <property type="entry name" value="P-loop containing nucleoside triphosphate hydrolases"/>
    <property type="match status" value="1"/>
</dbReference>
<dbReference type="HAMAP" id="MF_03059">
    <property type="entry name" value="mEF_G_2"/>
    <property type="match status" value="1"/>
</dbReference>
<dbReference type="InterPro" id="IPR009000">
    <property type="entry name" value="Transl_B-barrel_sf"/>
</dbReference>
<dbReference type="SUPFAM" id="SSF54211">
    <property type="entry name" value="Ribosomal protein S5 domain 2-like"/>
    <property type="match status" value="1"/>
</dbReference>
<evidence type="ECO:0000256" key="5">
    <source>
        <dbReference type="ARBA" id="ARBA00024731"/>
    </source>
</evidence>
<sequence length="885" mass="95856">MRLVRVSTRPLRSPAGQSLLPITISRSLSVTSPSRAGKLDVVTEVSRTRNIGIIAHIDAGKTTTTERMLYYSGHTRRIGNVDDGSTVTDFLPAERARGVTIQSAAISFHWPPLPSDDASTQSTKSSDLVPHNINLIDTPGHADFTFEVLRSLRILDGAVCILDGVAGVEAQTEKVWYQAGKYNIPKIIYVNKLDRDGAAFGEIVKQIASRLHTWPAVCQVPWWEGGKSQFIGLGDAIGLRAMKWAEGGDGKSFEVTPVDKLPHSEATFVEEIKKARRALVEILSENDDQMVEKYLEANEDHLAIRSEDVIASLRRCVINPQSNIVPIFAGASFRNMGVQPLLDAVVQLLPSPGEAPDPELNLGGVEGTISRLMNGGMLSATTGSKSKVAKHKRPNIALIQHLEACALAFKVVHDPRRGALVYVRVYSGSITRQSMLFNTNLQISEPAPQLLKMYASDSIQIDAIPAGQIGVIPGLKHARTGDTLISYTGANPRSGPQAPLITLPLRPIEVPPAVFFSSVEPHSLSEEKNVRTSLELLIREDPSLQVTEDEESGQTLLSGMGEFHLEIAIDRLVTDLKAKAAMGKIEIAYRESILQASQPDVYALDREQGGRQGRASCVATVEPLSEDAETPAMDEYGYSVYEDGNRITISIVSPADPSSTLEPWDGELPSHLSIPLIQNALKNGALAALSRGINYTFQLHNTHVLLTLDPRKHIFGTETNPAALSSAARLAAKAALKATALEHGSALMELVMNVTVSVDEASLGAVVNDISSARGGHIMSLDDADVTSGPTVNSTTNELPRIDINKVYAPPDPFGSSQTQQQGIATDSSRQRNITARVPLKEMVGYLKHLRSLTGGRGTFVMGADRFERVVGQREKVLLKELRGF</sequence>
<dbReference type="PANTHER" id="PTHR43261">
    <property type="entry name" value="TRANSLATION ELONGATION FACTOR G-RELATED"/>
    <property type="match status" value="1"/>
</dbReference>
<dbReference type="Pfam" id="PF14492">
    <property type="entry name" value="EFG_III"/>
    <property type="match status" value="1"/>
</dbReference>
<dbReference type="InterPro" id="IPR035649">
    <property type="entry name" value="EFG_V"/>
</dbReference>
<feature type="binding site" evidence="6">
    <location>
        <begin position="55"/>
        <end position="62"/>
    </location>
    <ligand>
        <name>GTP</name>
        <dbReference type="ChEBI" id="CHEBI:37565"/>
    </ligand>
</feature>
<feature type="domain" description="Tr-type G" evidence="8">
    <location>
        <begin position="46"/>
        <end position="353"/>
    </location>
</feature>
<evidence type="ECO:0000256" key="2">
    <source>
        <dbReference type="ARBA" id="ARBA00022917"/>
    </source>
</evidence>
<gene>
    <name evidence="6" type="primary">MEF2</name>
    <name evidence="9" type="ORF">ABVK25_003854</name>
</gene>
<dbReference type="SMART" id="SM00838">
    <property type="entry name" value="EFG_C"/>
    <property type="match status" value="1"/>
</dbReference>
<organism evidence="9 10">
    <name type="scientific">Lepraria finkii</name>
    <dbReference type="NCBI Taxonomy" id="1340010"/>
    <lineage>
        <taxon>Eukaryota</taxon>
        <taxon>Fungi</taxon>
        <taxon>Dikarya</taxon>
        <taxon>Ascomycota</taxon>
        <taxon>Pezizomycotina</taxon>
        <taxon>Lecanoromycetes</taxon>
        <taxon>OSLEUM clade</taxon>
        <taxon>Lecanoromycetidae</taxon>
        <taxon>Lecanorales</taxon>
        <taxon>Lecanorineae</taxon>
        <taxon>Stereocaulaceae</taxon>
        <taxon>Lepraria</taxon>
    </lineage>
</organism>
<evidence type="ECO:0000256" key="1">
    <source>
        <dbReference type="ARBA" id="ARBA00022741"/>
    </source>
</evidence>
<dbReference type="Gene3D" id="2.40.30.10">
    <property type="entry name" value="Translation factors"/>
    <property type="match status" value="1"/>
</dbReference>
<feature type="binding site" evidence="6">
    <location>
        <begin position="137"/>
        <end position="141"/>
    </location>
    <ligand>
        <name>GTP</name>
        <dbReference type="ChEBI" id="CHEBI:37565"/>
    </ligand>
</feature>
<feature type="region of interest" description="Disordered" evidence="7">
    <location>
        <begin position="812"/>
        <end position="832"/>
    </location>
</feature>
<accession>A0ABR4BCP0</accession>
<dbReference type="InterPro" id="IPR030851">
    <property type="entry name" value="EFG2"/>
</dbReference>
<comment type="subcellular location">
    <subcellularLocation>
        <location evidence="6">Mitochondrion</location>
    </subcellularLocation>
</comment>
<feature type="binding site" evidence="6">
    <location>
        <begin position="191"/>
        <end position="194"/>
    </location>
    <ligand>
        <name>GTP</name>
        <dbReference type="ChEBI" id="CHEBI:37565"/>
    </ligand>
</feature>
<dbReference type="InterPro" id="IPR031157">
    <property type="entry name" value="G_TR_CS"/>
</dbReference>
<dbReference type="InterPro" id="IPR027417">
    <property type="entry name" value="P-loop_NTPase"/>
</dbReference>
<dbReference type="SUPFAM" id="SSF50447">
    <property type="entry name" value="Translation proteins"/>
    <property type="match status" value="1"/>
</dbReference>
<evidence type="ECO:0000256" key="4">
    <source>
        <dbReference type="ARBA" id="ARBA00023134"/>
    </source>
</evidence>
<keyword evidence="3 6" id="KW-0496">Mitochondrion</keyword>
<keyword evidence="10" id="KW-1185">Reference proteome</keyword>
<comment type="function">
    <text evidence="6">Mitochondrial GTPase that mediates the disassembly of ribosomes from messenger RNA at the termination of mitochondrial protein biosynthesis. Not involved in the GTP-dependent ribosomal translocation step during translation elongation.</text>
</comment>
<feature type="compositionally biased region" description="Polar residues" evidence="7">
    <location>
        <begin position="815"/>
        <end position="832"/>
    </location>
</feature>
<dbReference type="NCBIfam" id="TIGR00231">
    <property type="entry name" value="small_GTP"/>
    <property type="match status" value="1"/>
</dbReference>
<dbReference type="PROSITE" id="PS51722">
    <property type="entry name" value="G_TR_2"/>
    <property type="match status" value="1"/>
</dbReference>
<dbReference type="CDD" id="cd01886">
    <property type="entry name" value="EF-G"/>
    <property type="match status" value="1"/>
</dbReference>
<dbReference type="CDD" id="cd03713">
    <property type="entry name" value="EFG_mtEFG_C"/>
    <property type="match status" value="1"/>
</dbReference>
<dbReference type="SUPFAM" id="SSF54980">
    <property type="entry name" value="EF-G C-terminal domain-like"/>
    <property type="match status" value="2"/>
</dbReference>
<dbReference type="PANTHER" id="PTHR43261:SF1">
    <property type="entry name" value="RIBOSOME-RELEASING FACTOR 2, MITOCHONDRIAL"/>
    <property type="match status" value="1"/>
</dbReference>
<dbReference type="Pfam" id="PF22042">
    <property type="entry name" value="EF-G_D2"/>
    <property type="match status" value="1"/>
</dbReference>
<evidence type="ECO:0000256" key="7">
    <source>
        <dbReference type="SAM" id="MobiDB-lite"/>
    </source>
</evidence>
<proteinExistence type="inferred from homology"/>
<dbReference type="InterPro" id="IPR014721">
    <property type="entry name" value="Ribsml_uS5_D2-typ_fold_subgr"/>
</dbReference>
<keyword evidence="4 6" id="KW-0342">GTP-binding</keyword>
<dbReference type="InterPro" id="IPR041095">
    <property type="entry name" value="EFG_II"/>
</dbReference>
<dbReference type="EMBL" id="JBHFEH010000010">
    <property type="protein sequence ID" value="KAL2055612.1"/>
    <property type="molecule type" value="Genomic_DNA"/>
</dbReference>
<dbReference type="InterPro" id="IPR035647">
    <property type="entry name" value="EFG_III/V"/>
</dbReference>
<dbReference type="Gene3D" id="3.30.230.10">
    <property type="match status" value="1"/>
</dbReference>
<dbReference type="Pfam" id="PF00009">
    <property type="entry name" value="GTP_EFTU"/>
    <property type="match status" value="1"/>
</dbReference>
<dbReference type="InterPro" id="IPR005225">
    <property type="entry name" value="Small_GTP-bd"/>
</dbReference>
<dbReference type="CDD" id="cd16262">
    <property type="entry name" value="EFG_III"/>
    <property type="match status" value="1"/>
</dbReference>
<evidence type="ECO:0000256" key="3">
    <source>
        <dbReference type="ARBA" id="ARBA00023128"/>
    </source>
</evidence>
<dbReference type="InterPro" id="IPR053905">
    <property type="entry name" value="EF-G-like_DII"/>
</dbReference>
<keyword evidence="1 6" id="KW-0547">Nucleotide-binding</keyword>
<dbReference type="PROSITE" id="PS00301">
    <property type="entry name" value="G_TR_1"/>
    <property type="match status" value="1"/>
</dbReference>
<evidence type="ECO:0000313" key="9">
    <source>
        <dbReference type="EMBL" id="KAL2055612.1"/>
    </source>
</evidence>
<reference evidence="9 10" key="1">
    <citation type="submission" date="2024-09" db="EMBL/GenBank/DDBJ databases">
        <title>Rethinking Asexuality: The Enigmatic Case of Functional Sexual Genes in Lepraria (Stereocaulaceae).</title>
        <authorList>
            <person name="Doellman M."/>
            <person name="Sun Y."/>
            <person name="Barcenas-Pena A."/>
            <person name="Lumbsch H.T."/>
            <person name="Grewe F."/>
        </authorList>
    </citation>
    <scope>NUCLEOTIDE SEQUENCE [LARGE SCALE GENOMIC DNA]</scope>
    <source>
        <strain evidence="9 10">Grewe 0041</strain>
    </source>
</reference>
<dbReference type="InterPro" id="IPR020568">
    <property type="entry name" value="Ribosomal_Su5_D2-typ_SF"/>
</dbReference>
<dbReference type="Gene3D" id="3.30.70.870">
    <property type="entry name" value="Elongation Factor G (Translational Gtpase), domain 3"/>
    <property type="match status" value="1"/>
</dbReference>
<comment type="similarity">
    <text evidence="6">Belongs to the TRAFAC class translation factor GTPase superfamily. Classic translation factor GTPase family. EF-G/EF-2 subfamily.</text>
</comment>
<dbReference type="InterPro" id="IPR009022">
    <property type="entry name" value="EFG_III"/>
</dbReference>